<comment type="caution">
    <text evidence="2">The sequence shown here is derived from an EMBL/GenBank/DDBJ whole genome shotgun (WGS) entry which is preliminary data.</text>
</comment>
<evidence type="ECO:0000256" key="1">
    <source>
        <dbReference type="SAM" id="SignalP"/>
    </source>
</evidence>
<keyword evidence="1" id="KW-0732">Signal</keyword>
<evidence type="ECO:0000313" key="2">
    <source>
        <dbReference type="EMBL" id="GGB57902.1"/>
    </source>
</evidence>
<name>A0ABQ1J1Y1_9GAMM</name>
<evidence type="ECO:0000313" key="3">
    <source>
        <dbReference type="Proteomes" id="UP000617555"/>
    </source>
</evidence>
<dbReference type="InterPro" id="IPR010344">
    <property type="entry name" value="YbjH"/>
</dbReference>
<dbReference type="RefSeq" id="WP_188739032.1">
    <property type="nucleotide sequence ID" value="NZ_BMII01000013.1"/>
</dbReference>
<gene>
    <name evidence="2" type="primary">wbfB</name>
    <name evidence="2" type="ORF">GCM10011607_18100</name>
</gene>
<proteinExistence type="predicted"/>
<dbReference type="EMBL" id="BMII01000013">
    <property type="protein sequence ID" value="GGB57902.1"/>
    <property type="molecule type" value="Genomic_DNA"/>
</dbReference>
<protein>
    <submittedName>
        <fullName evidence="2">WbfB protein</fullName>
    </submittedName>
</protein>
<keyword evidence="3" id="KW-1185">Reference proteome</keyword>
<reference evidence="3" key="1">
    <citation type="journal article" date="2019" name="Int. J. Syst. Evol. Microbiol.">
        <title>The Global Catalogue of Microorganisms (GCM) 10K type strain sequencing project: providing services to taxonomists for standard genome sequencing and annotation.</title>
        <authorList>
            <consortium name="The Broad Institute Genomics Platform"/>
            <consortium name="The Broad Institute Genome Sequencing Center for Infectious Disease"/>
            <person name="Wu L."/>
            <person name="Ma J."/>
        </authorList>
    </citation>
    <scope>NUCLEOTIDE SEQUENCE [LARGE SCALE GENOMIC DNA]</scope>
    <source>
        <strain evidence="3">CGMCC 1.15339</strain>
    </source>
</reference>
<feature type="signal peptide" evidence="1">
    <location>
        <begin position="1"/>
        <end position="29"/>
    </location>
</feature>
<dbReference type="Pfam" id="PF06082">
    <property type="entry name" value="YjbH"/>
    <property type="match status" value="1"/>
</dbReference>
<accession>A0ABQ1J1Y1</accession>
<sequence>MNHAKQTAFSLFAIPIMVSSIVISTSAHSDELSTPKLTPSQYDFGGVGLIQMPTGRMAAEGEFSVSGTFNEDYYHGALSLQLFPWLETTIRYTQVPDVLYSNDPSFSGDTYYTDKGIDIKLRLLEESYWLPETSIGVRDIGGTGLFDSEYIAMTKGFGPFDATVGFGWGYIGNRGNFIDSGKASSVDCNRNTGYKGTGGDVDFERWFKGCSAIFAGIEYQTPWDPLRIKVEYDGNDYKSDFAALQTGNELTQDSPINYGMLYRVSNWGDFKLSYERGNTWTLGFSMATNFNTLKSNWRDTPKQPIEDKPDLADRKVDLPELNKQLAFDAGYRGAKIYIKNDEVTVVATQTKYRDRKYAHDHAGRILVNHFPQAKTFKIIEVAGHLPTTETHIDAKRFTNAVQHNYIHAKVTDSTTVIEPTLPTETPDWDTPNQWNYGFAPKLNQSFGGSENFYLFNVGINGGASRWLTENIEISSSMYINLFDNYDQFKYQTPPDGTDLKRVRTLVRQYVSDTTVRVDNLQLTWLDKLSENIYAQAYVGYLEMMFGGVGTEVLYRPMNSEWAFGIDANYVKQRDPDNIFGFFENEINYDPFSNRYFRAQTGTFTGHASVYYQPKWFDDVLLKVSYGQYLAEDRGVTVDFSKQFDSGVIVGAFASKTNLSADEFGEGSFTKGFYISVPFDAILPTPVSNRGSLAWQPLTRDGGQKLGRKFELYGGTDARAPWLNKSNSVK</sequence>
<organism evidence="2 3">
    <name type="scientific">Shewanella inventionis</name>
    <dbReference type="NCBI Taxonomy" id="1738770"/>
    <lineage>
        <taxon>Bacteria</taxon>
        <taxon>Pseudomonadati</taxon>
        <taxon>Pseudomonadota</taxon>
        <taxon>Gammaproteobacteria</taxon>
        <taxon>Alteromonadales</taxon>
        <taxon>Shewanellaceae</taxon>
        <taxon>Shewanella</taxon>
    </lineage>
</organism>
<dbReference type="Proteomes" id="UP000617555">
    <property type="component" value="Unassembled WGS sequence"/>
</dbReference>
<feature type="chain" id="PRO_5046258075" evidence="1">
    <location>
        <begin position="30"/>
        <end position="729"/>
    </location>
</feature>